<feature type="transmembrane region" description="Helical" evidence="1">
    <location>
        <begin position="269"/>
        <end position="289"/>
    </location>
</feature>
<proteinExistence type="predicted"/>
<evidence type="ECO:0000256" key="1">
    <source>
        <dbReference type="SAM" id="Phobius"/>
    </source>
</evidence>
<dbReference type="AlphaFoldDB" id="A0A7W7SBN5"/>
<accession>A0A7W7SBN5</accession>
<evidence type="ECO:0000313" key="2">
    <source>
        <dbReference type="EMBL" id="MBB4947510.1"/>
    </source>
</evidence>
<sequence length="298" mass="31018">MTKLFRFALALYPAAYRRERGGELAAVFGQTTAGAGRLAVAREALDLAAYGLRLRTGLTFGGMTGRVLAAAAPLMLGLQAGVMLLAVLLDHDYPGVPPQLRYGVVGCSLLALVAGPAGRWAVARLAVALMAAGALLRYGFLMVWIGEHSSVFRAGWALLDLTWVVAAPVLWAVLLWLVPADLRARASWGQALAAAAGLLLAGAMYVGWDFYNPGYPGRGVLVIVLLLALLLTGVGAGAPRVAAVAVAALPYAVQQCTFDAVSQAGGAGRLAAVVLLVGPAVVLACRYLTRRRERVSTG</sequence>
<protein>
    <submittedName>
        <fullName evidence="2">Uncharacterized protein</fullName>
    </submittedName>
</protein>
<keyword evidence="3" id="KW-1185">Reference proteome</keyword>
<name>A0A7W7SBN5_9ACTN</name>
<evidence type="ECO:0000313" key="3">
    <source>
        <dbReference type="Proteomes" id="UP000573327"/>
    </source>
</evidence>
<keyword evidence="1" id="KW-0472">Membrane</keyword>
<feature type="transmembrane region" description="Helical" evidence="1">
    <location>
        <begin position="123"/>
        <end position="145"/>
    </location>
</feature>
<feature type="transmembrane region" description="Helical" evidence="1">
    <location>
        <begin position="157"/>
        <end position="178"/>
    </location>
</feature>
<keyword evidence="1" id="KW-0812">Transmembrane</keyword>
<feature type="transmembrane region" description="Helical" evidence="1">
    <location>
        <begin position="190"/>
        <end position="208"/>
    </location>
</feature>
<gene>
    <name evidence="2" type="ORF">F4556_003045</name>
</gene>
<comment type="caution">
    <text evidence="2">The sequence shown here is derived from an EMBL/GenBank/DDBJ whole genome shotgun (WGS) entry which is preliminary data.</text>
</comment>
<organism evidence="2 3">
    <name type="scientific">Kitasatospora gansuensis</name>
    <dbReference type="NCBI Taxonomy" id="258050"/>
    <lineage>
        <taxon>Bacteria</taxon>
        <taxon>Bacillati</taxon>
        <taxon>Actinomycetota</taxon>
        <taxon>Actinomycetes</taxon>
        <taxon>Kitasatosporales</taxon>
        <taxon>Streptomycetaceae</taxon>
        <taxon>Kitasatospora</taxon>
    </lineage>
</organism>
<dbReference type="EMBL" id="JACHJR010000001">
    <property type="protein sequence ID" value="MBB4947510.1"/>
    <property type="molecule type" value="Genomic_DNA"/>
</dbReference>
<reference evidence="2 3" key="1">
    <citation type="submission" date="2020-08" db="EMBL/GenBank/DDBJ databases">
        <title>Sequencing the genomes of 1000 actinobacteria strains.</title>
        <authorList>
            <person name="Klenk H.-P."/>
        </authorList>
    </citation>
    <scope>NUCLEOTIDE SEQUENCE [LARGE SCALE GENOMIC DNA]</scope>
    <source>
        <strain evidence="2 3">DSM 44786</strain>
    </source>
</reference>
<feature type="transmembrane region" description="Helical" evidence="1">
    <location>
        <begin position="67"/>
        <end position="88"/>
    </location>
</feature>
<keyword evidence="1" id="KW-1133">Transmembrane helix</keyword>
<dbReference type="Proteomes" id="UP000573327">
    <property type="component" value="Unassembled WGS sequence"/>
</dbReference>
<feature type="transmembrane region" description="Helical" evidence="1">
    <location>
        <begin position="220"/>
        <end position="249"/>
    </location>
</feature>
<dbReference type="RefSeq" id="WP_184915580.1">
    <property type="nucleotide sequence ID" value="NZ_JACHJR010000001.1"/>
</dbReference>